<evidence type="ECO:0000313" key="5">
    <source>
        <dbReference type="EMBL" id="CAD8131944.1"/>
    </source>
</evidence>
<feature type="compositionally biased region" description="Polar residues" evidence="3">
    <location>
        <begin position="57"/>
        <end position="67"/>
    </location>
</feature>
<gene>
    <name evidence="5" type="ORF">PPENT_87.1.T0010364</name>
</gene>
<dbReference type="OrthoDB" id="433738at2759"/>
<proteinExistence type="predicted"/>
<feature type="transmembrane region" description="Helical" evidence="4">
    <location>
        <begin position="366"/>
        <end position="385"/>
    </location>
</feature>
<feature type="region of interest" description="Disordered" evidence="3">
    <location>
        <begin position="22"/>
        <end position="67"/>
    </location>
</feature>
<dbReference type="SMART" id="SM00028">
    <property type="entry name" value="TPR"/>
    <property type="match status" value="3"/>
</dbReference>
<accession>A0A8S1RZP4</accession>
<keyword evidence="4" id="KW-0472">Membrane</keyword>
<dbReference type="EMBL" id="CAJJDO010000001">
    <property type="protein sequence ID" value="CAD8131944.1"/>
    <property type="molecule type" value="Genomic_DNA"/>
</dbReference>
<evidence type="ECO:0000256" key="3">
    <source>
        <dbReference type="SAM" id="MobiDB-lite"/>
    </source>
</evidence>
<name>A0A8S1RZP4_9CILI</name>
<reference evidence="5" key="1">
    <citation type="submission" date="2021-01" db="EMBL/GenBank/DDBJ databases">
        <authorList>
            <consortium name="Genoscope - CEA"/>
            <person name="William W."/>
        </authorList>
    </citation>
    <scope>NUCLEOTIDE SEQUENCE</scope>
</reference>
<evidence type="ECO:0008006" key="7">
    <source>
        <dbReference type="Google" id="ProtNLM"/>
    </source>
</evidence>
<evidence type="ECO:0000313" key="6">
    <source>
        <dbReference type="Proteomes" id="UP000689195"/>
    </source>
</evidence>
<organism evidence="5 6">
    <name type="scientific">Paramecium pentaurelia</name>
    <dbReference type="NCBI Taxonomy" id="43138"/>
    <lineage>
        <taxon>Eukaryota</taxon>
        <taxon>Sar</taxon>
        <taxon>Alveolata</taxon>
        <taxon>Ciliophora</taxon>
        <taxon>Intramacronucleata</taxon>
        <taxon>Oligohymenophorea</taxon>
        <taxon>Peniculida</taxon>
        <taxon>Parameciidae</taxon>
        <taxon>Paramecium</taxon>
    </lineage>
</organism>
<evidence type="ECO:0000256" key="4">
    <source>
        <dbReference type="SAM" id="Phobius"/>
    </source>
</evidence>
<feature type="compositionally biased region" description="Basic and acidic residues" evidence="3">
    <location>
        <begin position="22"/>
        <end position="56"/>
    </location>
</feature>
<keyword evidence="2" id="KW-0802">TPR repeat</keyword>
<dbReference type="InterPro" id="IPR019734">
    <property type="entry name" value="TPR_rpt"/>
</dbReference>
<dbReference type="InterPro" id="IPR039663">
    <property type="entry name" value="AIP/AIPL1/TTC9"/>
</dbReference>
<evidence type="ECO:0000256" key="2">
    <source>
        <dbReference type="ARBA" id="ARBA00022803"/>
    </source>
</evidence>
<keyword evidence="4" id="KW-0812">Transmembrane</keyword>
<comment type="caution">
    <text evidence="5">The sequence shown here is derived from an EMBL/GenBank/DDBJ whole genome shotgun (WGS) entry which is preliminary data.</text>
</comment>
<feature type="transmembrane region" description="Helical" evidence="4">
    <location>
        <begin position="394"/>
        <end position="411"/>
    </location>
</feature>
<keyword evidence="6" id="KW-1185">Reference proteome</keyword>
<dbReference type="Proteomes" id="UP000689195">
    <property type="component" value="Unassembled WGS sequence"/>
</dbReference>
<protein>
    <recommendedName>
        <fullName evidence="7">Tetratricopeptide repeat protein</fullName>
    </recommendedName>
</protein>
<keyword evidence="1" id="KW-0677">Repeat</keyword>
<evidence type="ECO:0000256" key="1">
    <source>
        <dbReference type="ARBA" id="ARBA00022737"/>
    </source>
</evidence>
<feature type="transmembrane region" description="Helical" evidence="4">
    <location>
        <begin position="417"/>
        <end position="432"/>
    </location>
</feature>
<dbReference type="AlphaFoldDB" id="A0A8S1RZP4"/>
<sequence length="438" mass="51455">MDFYQENQLTKEAELKKYKYQENESFDQVEKNQDRSSLKDNSKQNSEKNNIEKTIDDNSQSNLQMNNKSYQNGQQQNYVDFQEQQDISTHPYQPKTKFSELNKLQIPFYCHVNKMINYSIDEEEKQQEVDFQNGKYKEDTSSVTKNKLFLDSESTQPTQKLQIDQQQDQNIQYQKSFDEATFLKNQASQSYKQQKYEKAIEQYNLALGFCDPQFLIRCPQQLFGEYQKLRISVILHLSSCYLNIGNLKQCIYQMNIAIQLDPLNPKVWYKRAIAHQLQYNYEDAYKDIEEAWNLVKTTTQDPDIFNKRKEILNQIDSQCSQQSVYNGKLSKINQLESISLLSDLKKTNSITSNLIIGNRNMNFANIIFKITTSTILASWITKYLLKEKLLSKNGLIKALTIFFTTASYIMAVKKWQQYTLTTITLGILVIGLKRKRRV</sequence>
<dbReference type="PANTHER" id="PTHR11242:SF0">
    <property type="entry name" value="TPR_REGION DOMAIN-CONTAINING PROTEIN"/>
    <property type="match status" value="1"/>
</dbReference>
<keyword evidence="4" id="KW-1133">Transmembrane helix</keyword>
<dbReference type="PANTHER" id="PTHR11242">
    <property type="entry name" value="ARYL HYDROCARBON RECEPTOR INTERACTING PROTEIN RELATED"/>
    <property type="match status" value="1"/>
</dbReference>